<evidence type="ECO:0000313" key="1">
    <source>
        <dbReference type="EMBL" id="GHH74636.1"/>
    </source>
</evidence>
<reference evidence="1" key="2">
    <citation type="submission" date="2020-09" db="EMBL/GenBank/DDBJ databases">
        <authorList>
            <person name="Sun Q."/>
            <person name="Zhou Y."/>
        </authorList>
    </citation>
    <scope>NUCLEOTIDE SEQUENCE</scope>
    <source>
        <strain evidence="1">CGMCC 4.7398</strain>
    </source>
</reference>
<organism evidence="1 2">
    <name type="scientific">Promicromonospora soli</name>
    <dbReference type="NCBI Taxonomy" id="2035533"/>
    <lineage>
        <taxon>Bacteria</taxon>
        <taxon>Bacillati</taxon>
        <taxon>Actinomycetota</taxon>
        <taxon>Actinomycetes</taxon>
        <taxon>Micrococcales</taxon>
        <taxon>Promicromonosporaceae</taxon>
        <taxon>Promicromonospora</taxon>
    </lineage>
</organism>
<evidence type="ECO:0000313" key="2">
    <source>
        <dbReference type="Proteomes" id="UP000627369"/>
    </source>
</evidence>
<keyword evidence="2" id="KW-1185">Reference proteome</keyword>
<sequence>MSLLAVGEAAERLGISTRQVQHLVARGELRQLARGVLDEASVDRFLAVRGTTARTQAWSEPTAWGAIAILSGQVPQWMGGSQRSRLKARLRNLSSAGLIERARNRAEAARYAGHPAAVERVQAEIVDTSRAAVTLGLATTTAVDGYVAHAALDGILVRHGLMHDDAGRFTLRATSMDLAVVRGLAEEGVVLAALDLAGSLDPRERAVGTSALDRALRQV</sequence>
<comment type="caution">
    <text evidence="1">The sequence shown here is derived from an EMBL/GenBank/DDBJ whole genome shotgun (WGS) entry which is preliminary data.</text>
</comment>
<accession>A0A919KWL6</accession>
<dbReference type="EMBL" id="BNAS01000004">
    <property type="protein sequence ID" value="GHH74636.1"/>
    <property type="molecule type" value="Genomic_DNA"/>
</dbReference>
<dbReference type="Proteomes" id="UP000627369">
    <property type="component" value="Unassembled WGS sequence"/>
</dbReference>
<name>A0A919KWL6_9MICO</name>
<dbReference type="RefSeq" id="WP_189669962.1">
    <property type="nucleotide sequence ID" value="NZ_BNAS01000004.1"/>
</dbReference>
<protein>
    <recommendedName>
        <fullName evidence="3">Excisionase family DNA binding protein</fullName>
    </recommendedName>
</protein>
<reference evidence="1" key="1">
    <citation type="journal article" date="2014" name="Int. J. Syst. Evol. Microbiol.">
        <title>Complete genome sequence of Corynebacterium casei LMG S-19264T (=DSM 44701T), isolated from a smear-ripened cheese.</title>
        <authorList>
            <consortium name="US DOE Joint Genome Institute (JGI-PGF)"/>
            <person name="Walter F."/>
            <person name="Albersmeier A."/>
            <person name="Kalinowski J."/>
            <person name="Ruckert C."/>
        </authorList>
    </citation>
    <scope>NUCLEOTIDE SEQUENCE</scope>
    <source>
        <strain evidence="1">CGMCC 4.7398</strain>
    </source>
</reference>
<evidence type="ECO:0008006" key="3">
    <source>
        <dbReference type="Google" id="ProtNLM"/>
    </source>
</evidence>
<dbReference type="AlphaFoldDB" id="A0A919KWL6"/>
<proteinExistence type="predicted"/>
<gene>
    <name evidence="1" type="ORF">GCM10017772_28820</name>
</gene>